<feature type="region of interest" description="Disordered" evidence="6">
    <location>
        <begin position="96"/>
        <end position="212"/>
    </location>
</feature>
<feature type="compositionally biased region" description="Pro residues" evidence="6">
    <location>
        <begin position="184"/>
        <end position="197"/>
    </location>
</feature>
<feature type="compositionally biased region" description="Basic and acidic residues" evidence="6">
    <location>
        <begin position="101"/>
        <end position="141"/>
    </location>
</feature>
<dbReference type="CDD" id="cd16429">
    <property type="entry name" value="VirB10"/>
    <property type="match status" value="1"/>
</dbReference>
<reference evidence="8 9" key="1">
    <citation type="submission" date="2020-03" db="EMBL/GenBank/DDBJ databases">
        <title>Draft genome sequence of environmentally isolated cultures.</title>
        <authorList>
            <person name="Wilson H.S."/>
            <person name="De Leon M.E."/>
        </authorList>
    </citation>
    <scope>NUCLEOTIDE SEQUENCE [LARGE SCALE GENOMIC DNA]</scope>
    <source>
        <strain evidence="8 9">HSC-31F16</strain>
    </source>
</reference>
<accession>A0ABX0KYA8</accession>
<organism evidence="8 9">
    <name type="scientific">Chromobacterium fluminis</name>
    <dbReference type="NCBI Taxonomy" id="3044269"/>
    <lineage>
        <taxon>Bacteria</taxon>
        <taxon>Pseudomonadati</taxon>
        <taxon>Pseudomonadota</taxon>
        <taxon>Betaproteobacteria</taxon>
        <taxon>Neisseriales</taxon>
        <taxon>Chromobacteriaceae</taxon>
        <taxon>Chromobacterium</taxon>
    </lineage>
</organism>
<dbReference type="InterPro" id="IPR005498">
    <property type="entry name" value="T4SS_VirB10/TraB/TrbI"/>
</dbReference>
<keyword evidence="4 7" id="KW-1133">Transmembrane helix</keyword>
<name>A0ABX0KYA8_9NEIS</name>
<gene>
    <name evidence="8" type="ORF">HA052_04950</name>
</gene>
<protein>
    <recommendedName>
        <fullName evidence="10">Conjugal transfer protein TrbI</fullName>
    </recommendedName>
</protein>
<evidence type="ECO:0000256" key="4">
    <source>
        <dbReference type="ARBA" id="ARBA00022989"/>
    </source>
</evidence>
<feature type="transmembrane region" description="Helical" evidence="7">
    <location>
        <begin position="46"/>
        <end position="64"/>
    </location>
</feature>
<evidence type="ECO:0000313" key="9">
    <source>
        <dbReference type="Proteomes" id="UP001515641"/>
    </source>
</evidence>
<evidence type="ECO:0000256" key="5">
    <source>
        <dbReference type="ARBA" id="ARBA00023136"/>
    </source>
</evidence>
<proteinExistence type="inferred from homology"/>
<evidence type="ECO:0000256" key="6">
    <source>
        <dbReference type="SAM" id="MobiDB-lite"/>
    </source>
</evidence>
<evidence type="ECO:0008006" key="10">
    <source>
        <dbReference type="Google" id="ProtNLM"/>
    </source>
</evidence>
<keyword evidence="3 7" id="KW-0812">Transmembrane</keyword>
<comment type="similarity">
    <text evidence="2">Belongs to the TrbI/VirB10 family.</text>
</comment>
<dbReference type="Proteomes" id="UP001515641">
    <property type="component" value="Unassembled WGS sequence"/>
</dbReference>
<evidence type="ECO:0000256" key="7">
    <source>
        <dbReference type="SAM" id="Phobius"/>
    </source>
</evidence>
<dbReference type="InterPro" id="IPR042217">
    <property type="entry name" value="T4SS_VirB10/TrbI"/>
</dbReference>
<keyword evidence="5 7" id="KW-0472">Membrane</keyword>
<dbReference type="EMBL" id="JAAOMA010000004">
    <property type="protein sequence ID" value="NHR04539.1"/>
    <property type="molecule type" value="Genomic_DNA"/>
</dbReference>
<evidence type="ECO:0000256" key="2">
    <source>
        <dbReference type="ARBA" id="ARBA00010265"/>
    </source>
</evidence>
<dbReference type="Pfam" id="PF03743">
    <property type="entry name" value="TrbI"/>
    <property type="match status" value="1"/>
</dbReference>
<dbReference type="Gene3D" id="2.40.128.260">
    <property type="entry name" value="Type IV secretion system, VirB10/TraB/TrbI"/>
    <property type="match status" value="1"/>
</dbReference>
<feature type="compositionally biased region" description="Polar residues" evidence="6">
    <location>
        <begin position="200"/>
        <end position="209"/>
    </location>
</feature>
<dbReference type="RefSeq" id="WP_166451049.1">
    <property type="nucleotide sequence ID" value="NZ_JAAOMA010000004.1"/>
</dbReference>
<comment type="caution">
    <text evidence="8">The sequence shown here is derived from an EMBL/GenBank/DDBJ whole genome shotgun (WGS) entry which is preliminary data.</text>
</comment>
<evidence type="ECO:0000256" key="1">
    <source>
        <dbReference type="ARBA" id="ARBA00004167"/>
    </source>
</evidence>
<evidence type="ECO:0000256" key="3">
    <source>
        <dbReference type="ARBA" id="ARBA00022692"/>
    </source>
</evidence>
<evidence type="ECO:0000313" key="8">
    <source>
        <dbReference type="EMBL" id="NHR04539.1"/>
    </source>
</evidence>
<comment type="subcellular location">
    <subcellularLocation>
        <location evidence="1">Membrane</location>
        <topology evidence="1">Single-pass membrane protein</topology>
    </subcellularLocation>
</comment>
<sequence length="511" mass="55122">MRKKILGLLQRQTRTVPESSVPEIGESQAGIQVKESISFEKPPRSILIILILVVTLGLALAAAFRTSQTQAKQAEQSEAKKKSGTTLDEIERKRRAAAESARADIAKQKEDTERKRLAKEKADREASAAAGEVKKDADAARGQRPAGGPSQQVAYSVGQPVQGVPPTYSQPGGMKSVDGKDQSLPPPPPLPGTPYKPTPVTQTHITQGADSVKVRSSDLIVLEGDKDVAKSNSKSQPQDASINSFGLTTLKGGVYPANIQSDLLDEKMQQLLKTQQMLNKQLSQQQQVSQPFNATQLSPAMTGSVPQERDARLTQVQPDNKILLLQGRIIPVVLQDGINTDLKSDLQGVVSENVYDSIRGDILLIPQGSTVIAKVDSDVVMGQERVLILFSRLILPNGSYVNLKDMRGVDGQGYSGVGADVDNHFFKQFGAGLLMAVVTYGAEREASKNVTVNVNGSGNTNLSTAVGDVLKDVTGRILDRYKNLKPTLLVAPGEKIKVKVNQDMIMTPYQM</sequence>
<keyword evidence="9" id="KW-1185">Reference proteome</keyword>